<evidence type="ECO:0000256" key="1">
    <source>
        <dbReference type="SAM" id="MobiDB-lite"/>
    </source>
</evidence>
<name>A0A6C0IUY5_9ZZZZ</name>
<proteinExistence type="predicted"/>
<accession>A0A6C0IUY5</accession>
<protein>
    <submittedName>
        <fullName evidence="2">Uncharacterized protein</fullName>
    </submittedName>
</protein>
<organism evidence="2">
    <name type="scientific">viral metagenome</name>
    <dbReference type="NCBI Taxonomy" id="1070528"/>
    <lineage>
        <taxon>unclassified sequences</taxon>
        <taxon>metagenomes</taxon>
        <taxon>organismal metagenomes</taxon>
    </lineage>
</organism>
<dbReference type="EMBL" id="MN740271">
    <property type="protein sequence ID" value="QHT97038.1"/>
    <property type="molecule type" value="Genomic_DNA"/>
</dbReference>
<dbReference type="AlphaFoldDB" id="A0A6C0IUY5"/>
<feature type="region of interest" description="Disordered" evidence="1">
    <location>
        <begin position="16"/>
        <end position="40"/>
    </location>
</feature>
<reference evidence="2" key="1">
    <citation type="journal article" date="2020" name="Nature">
        <title>Giant virus diversity and host interactions through global metagenomics.</title>
        <authorList>
            <person name="Schulz F."/>
            <person name="Roux S."/>
            <person name="Paez-Espino D."/>
            <person name="Jungbluth S."/>
            <person name="Walsh D.A."/>
            <person name="Denef V.J."/>
            <person name="McMahon K.D."/>
            <person name="Konstantinidis K.T."/>
            <person name="Eloe-Fadrosh E.A."/>
            <person name="Kyrpides N.C."/>
            <person name="Woyke T."/>
        </authorList>
    </citation>
    <scope>NUCLEOTIDE SEQUENCE</scope>
    <source>
        <strain evidence="2">GVMAG-M-3300024510-1</strain>
    </source>
</reference>
<evidence type="ECO:0000313" key="2">
    <source>
        <dbReference type="EMBL" id="QHT97038.1"/>
    </source>
</evidence>
<sequence>MEALLCFLGFESMCEKSTSESSNTSNSKKANNTSECPRPKVKDPTSGECKWPPCSAPFTVQNAATGSCSCPACSIPGQPQDPNTCVCAWPACTAPKTIQNGATGACSCPACSIPGQPQDPNTCVCAWPACTAPKTVQNAATGVCSCPACANEKFTLNQTDCSCTCPLRCPGAFKPDPTCTRCQCPIQASADSTLDPDSCVQTCKPCGTGLKLTNTTPGQCKCEPIVGSLEGKNFGTTKNCGIFKVEDGKRRHYPDWNIWTSWDPDGAADAGTIDCDYLYQHTQLGEPMSLNLEGRNVVCNESGQSISGRIYKIERNSDGVLVRRWYPNWDIYISHVGSANHISVNCATLINNYAVGENMEYNEPEPTYNWGGGWGGNWEWYY</sequence>
<feature type="compositionally biased region" description="Low complexity" evidence="1">
    <location>
        <begin position="19"/>
        <end position="35"/>
    </location>
</feature>